<dbReference type="Proteomes" id="UP001319080">
    <property type="component" value="Unassembled WGS sequence"/>
</dbReference>
<dbReference type="RefSeq" id="WP_254084303.1">
    <property type="nucleotide sequence ID" value="NZ_JAHESE010000008.1"/>
</dbReference>
<proteinExistence type="predicted"/>
<gene>
    <name evidence="1" type="ORF">KK062_10765</name>
</gene>
<sequence>MAALNTQDIKAILDEIDRNLEQMMNILQTEEQALNKSFGNYLVRIRQKSTVAAPDLVRKLEGARIVFQRGLDAIKRVPELAEPLRNLLQVNKMVRLAVQDYEGNTFVKISSYIGAITNICLGQLKYIRMRYEAILVGIREEIRVLWMDRELSRALRLILSVNQMQFKKFTLAFQRAEVLYADISLIVIQSGNAGFHQRIVLRMVSNRLPSAEEQKIIHTLFPGWEENED</sequence>
<comment type="caution">
    <text evidence="1">The sequence shown here is derived from an EMBL/GenBank/DDBJ whole genome shotgun (WGS) entry which is preliminary data.</text>
</comment>
<dbReference type="AlphaFoldDB" id="A0AAP2DZK5"/>
<evidence type="ECO:0000313" key="1">
    <source>
        <dbReference type="EMBL" id="MBT1708709.1"/>
    </source>
</evidence>
<keyword evidence="2" id="KW-1185">Reference proteome</keyword>
<protein>
    <submittedName>
        <fullName evidence="1">Uncharacterized protein</fullName>
    </submittedName>
</protein>
<organism evidence="1 2">
    <name type="scientific">Dawidia cretensis</name>
    <dbReference type="NCBI Taxonomy" id="2782350"/>
    <lineage>
        <taxon>Bacteria</taxon>
        <taxon>Pseudomonadati</taxon>
        <taxon>Bacteroidota</taxon>
        <taxon>Cytophagia</taxon>
        <taxon>Cytophagales</taxon>
        <taxon>Chryseotaleaceae</taxon>
        <taxon>Dawidia</taxon>
    </lineage>
</organism>
<name>A0AAP2DZK5_9BACT</name>
<accession>A0AAP2DZK5</accession>
<dbReference type="EMBL" id="JAHESE010000008">
    <property type="protein sequence ID" value="MBT1708709.1"/>
    <property type="molecule type" value="Genomic_DNA"/>
</dbReference>
<evidence type="ECO:0000313" key="2">
    <source>
        <dbReference type="Proteomes" id="UP001319080"/>
    </source>
</evidence>
<reference evidence="1 2" key="1">
    <citation type="submission" date="2021-05" db="EMBL/GenBank/DDBJ databases">
        <title>A Polyphasic approach of four new species of the genus Ohtaekwangia: Ohtaekwangia histidinii sp. nov., Ohtaekwangia cretensis sp. nov., Ohtaekwangia indiensis sp. nov., Ohtaekwangia reichenbachii sp. nov. from diverse environment.</title>
        <authorList>
            <person name="Octaviana S."/>
        </authorList>
    </citation>
    <scope>NUCLEOTIDE SEQUENCE [LARGE SCALE GENOMIC DNA]</scope>
    <source>
        <strain evidence="1 2">PWU5</strain>
    </source>
</reference>